<dbReference type="FunFam" id="3.90.1530.30:FF:000001">
    <property type="entry name" value="Chromosome partitioning protein ParB"/>
    <property type="match status" value="1"/>
</dbReference>
<dbReference type="CDD" id="cd16393">
    <property type="entry name" value="SPO0J_N"/>
    <property type="match status" value="1"/>
</dbReference>
<feature type="domain" description="HTH cro/C1-type" evidence="5">
    <location>
        <begin position="120"/>
        <end position="147"/>
    </location>
</feature>
<comment type="similarity">
    <text evidence="2">Belongs to the ParB family.</text>
</comment>
<dbReference type="PROSITE" id="PS50943">
    <property type="entry name" value="HTH_CROC1"/>
    <property type="match status" value="1"/>
</dbReference>
<dbReference type="AlphaFoldDB" id="A0A9D1RTB7"/>
<proteinExistence type="inferred from homology"/>
<evidence type="ECO:0000313" key="7">
    <source>
        <dbReference type="Proteomes" id="UP000824192"/>
    </source>
</evidence>
<evidence type="ECO:0000256" key="1">
    <source>
        <dbReference type="ARBA" id="ARBA00004453"/>
    </source>
</evidence>
<evidence type="ECO:0000256" key="2">
    <source>
        <dbReference type="ARBA" id="ARBA00006295"/>
    </source>
</evidence>
<evidence type="ECO:0000256" key="4">
    <source>
        <dbReference type="ARBA" id="ARBA00023125"/>
    </source>
</evidence>
<protein>
    <submittedName>
        <fullName evidence="6">ParB/RepB/Spo0J family partition protein</fullName>
    </submittedName>
</protein>
<evidence type="ECO:0000256" key="3">
    <source>
        <dbReference type="ARBA" id="ARBA00022829"/>
    </source>
</evidence>
<evidence type="ECO:0000259" key="5">
    <source>
        <dbReference type="PROSITE" id="PS50943"/>
    </source>
</evidence>
<dbReference type="GO" id="GO:0009295">
    <property type="term" value="C:nucleoid"/>
    <property type="evidence" value="ECO:0007669"/>
    <property type="project" value="UniProtKB-SubCell"/>
</dbReference>
<gene>
    <name evidence="6" type="ORF">H9868_00155</name>
</gene>
<dbReference type="Pfam" id="PF02195">
    <property type="entry name" value="ParB_N"/>
    <property type="match status" value="1"/>
</dbReference>
<dbReference type="SUPFAM" id="SSF109709">
    <property type="entry name" value="KorB DNA-binding domain-like"/>
    <property type="match status" value="1"/>
</dbReference>
<dbReference type="Pfam" id="PF17762">
    <property type="entry name" value="HTH_ParB"/>
    <property type="match status" value="1"/>
</dbReference>
<dbReference type="PANTHER" id="PTHR33375">
    <property type="entry name" value="CHROMOSOME-PARTITIONING PROTEIN PARB-RELATED"/>
    <property type="match status" value="1"/>
</dbReference>
<reference evidence="6" key="1">
    <citation type="journal article" date="2021" name="PeerJ">
        <title>Extensive microbial diversity within the chicken gut microbiome revealed by metagenomics and culture.</title>
        <authorList>
            <person name="Gilroy R."/>
            <person name="Ravi A."/>
            <person name="Getino M."/>
            <person name="Pursley I."/>
            <person name="Horton D.L."/>
            <person name="Alikhan N.F."/>
            <person name="Baker D."/>
            <person name="Gharbi K."/>
            <person name="Hall N."/>
            <person name="Watson M."/>
            <person name="Adriaenssens E.M."/>
            <person name="Foster-Nyarko E."/>
            <person name="Jarju S."/>
            <person name="Secka A."/>
            <person name="Antonio M."/>
            <person name="Oren A."/>
            <person name="Chaudhuri R.R."/>
            <person name="La Ragione R."/>
            <person name="Hildebrand F."/>
            <person name="Pallen M.J."/>
        </authorList>
    </citation>
    <scope>NUCLEOTIDE SEQUENCE</scope>
    <source>
        <strain evidence="6">ChiGjej6B6-1540</strain>
    </source>
</reference>
<dbReference type="GO" id="GO:0003677">
    <property type="term" value="F:DNA binding"/>
    <property type="evidence" value="ECO:0007669"/>
    <property type="project" value="UniProtKB-KW"/>
</dbReference>
<dbReference type="Gene3D" id="3.90.1530.30">
    <property type="match status" value="1"/>
</dbReference>
<dbReference type="GO" id="GO:0005694">
    <property type="term" value="C:chromosome"/>
    <property type="evidence" value="ECO:0007669"/>
    <property type="project" value="TreeGrafter"/>
</dbReference>
<accession>A0A9D1RTB7</accession>
<dbReference type="SUPFAM" id="SSF110849">
    <property type="entry name" value="ParB/Sulfiredoxin"/>
    <property type="match status" value="1"/>
</dbReference>
<keyword evidence="4" id="KW-0238">DNA-binding</keyword>
<dbReference type="CDD" id="cd00093">
    <property type="entry name" value="HTH_XRE"/>
    <property type="match status" value="1"/>
</dbReference>
<dbReference type="SMART" id="SM00470">
    <property type="entry name" value="ParB"/>
    <property type="match status" value="1"/>
</dbReference>
<dbReference type="InterPro" id="IPR003115">
    <property type="entry name" value="ParB_N"/>
</dbReference>
<dbReference type="InterPro" id="IPR001387">
    <property type="entry name" value="Cro/C1-type_HTH"/>
</dbReference>
<comment type="subcellular location">
    <subcellularLocation>
        <location evidence="1">Cytoplasm</location>
        <location evidence="1">Nucleoid</location>
    </subcellularLocation>
</comment>
<organism evidence="6 7">
    <name type="scientific">Candidatus Flavonifractor merdipullorum</name>
    <dbReference type="NCBI Taxonomy" id="2838590"/>
    <lineage>
        <taxon>Bacteria</taxon>
        <taxon>Bacillati</taxon>
        <taxon>Bacillota</taxon>
        <taxon>Clostridia</taxon>
        <taxon>Eubacteriales</taxon>
        <taxon>Oscillospiraceae</taxon>
        <taxon>Flavonifractor</taxon>
    </lineage>
</organism>
<dbReference type="NCBIfam" id="TIGR00180">
    <property type="entry name" value="parB_part"/>
    <property type="match status" value="1"/>
</dbReference>
<dbReference type="EMBL" id="DXGA01000004">
    <property type="protein sequence ID" value="HIW92933.1"/>
    <property type="molecule type" value="Genomic_DNA"/>
</dbReference>
<evidence type="ECO:0000313" key="6">
    <source>
        <dbReference type="EMBL" id="HIW92933.1"/>
    </source>
</evidence>
<comment type="caution">
    <text evidence="6">The sequence shown here is derived from an EMBL/GenBank/DDBJ whole genome shotgun (WGS) entry which is preliminary data.</text>
</comment>
<keyword evidence="3" id="KW-0159">Chromosome partition</keyword>
<dbReference type="InterPro" id="IPR036086">
    <property type="entry name" value="ParB/Sulfiredoxin_sf"/>
</dbReference>
<reference evidence="6" key="2">
    <citation type="submission" date="2021-04" db="EMBL/GenBank/DDBJ databases">
        <authorList>
            <person name="Gilroy R."/>
        </authorList>
    </citation>
    <scope>NUCLEOTIDE SEQUENCE</scope>
    <source>
        <strain evidence="6">ChiGjej6B6-1540</strain>
    </source>
</reference>
<name>A0A9D1RTB7_9FIRM</name>
<dbReference type="Gene3D" id="1.10.10.2830">
    <property type="match status" value="1"/>
</dbReference>
<dbReference type="Proteomes" id="UP000824192">
    <property type="component" value="Unassembled WGS sequence"/>
</dbReference>
<dbReference type="InterPro" id="IPR004437">
    <property type="entry name" value="ParB/RepB/Spo0J"/>
</dbReference>
<dbReference type="InterPro" id="IPR041468">
    <property type="entry name" value="HTH_ParB/Spo0J"/>
</dbReference>
<dbReference type="PANTHER" id="PTHR33375:SF1">
    <property type="entry name" value="CHROMOSOME-PARTITIONING PROTEIN PARB-RELATED"/>
    <property type="match status" value="1"/>
</dbReference>
<sequence length="277" mass="30902">MILGRTKGLYERSKVLFLPVDAIQPNPNQPRRTFAPDALEELAQSIGRHGILQPLSVRRTLSGGYELIAGERRLRAARLAGLEEVPCLLVGVDEEGSSLLALIENLQRRDLDFVEEASALRRLIDAYGLSQEEAARRLGKSQSAVANKLRLLRLPEDVLALLRDHGCSERHARALLRLNQPDLQRQAAKQVVEEELTVSRTEALVEELLHPKAPPPSKVRAKPRVLLKDVRLFLNAVTRGLALMKDAGVNAQCDRQDSDEEILLTIHIPNRSNRKEG</sequence>
<dbReference type="GO" id="GO:0007059">
    <property type="term" value="P:chromosome segregation"/>
    <property type="evidence" value="ECO:0007669"/>
    <property type="project" value="UniProtKB-KW"/>
</dbReference>
<dbReference type="FunFam" id="1.10.10.2830:FF:000001">
    <property type="entry name" value="Chromosome partitioning protein ParB"/>
    <property type="match status" value="1"/>
</dbReference>
<dbReference type="InterPro" id="IPR050336">
    <property type="entry name" value="Chromosome_partition/occlusion"/>
</dbReference>